<sequence length="212" mass="21861">MPKIAIISSVLTLAAALCGNALALSTGTAANSATPVSVQAGEKLQLKVPAGNSAVTWYVNGVAGGSTSLGRVTPSGLYTAPATAPDTDIALTVVDSLNQRSTPVAQIKVVDNPAILEAHQKWIDGAIEAAAVYGCLHPTVQQDGTESVADALKVYLLTADKSSCLILSPVSPDPESKRYSYAWGGNVDGVDIYYISDVSRPRILLGDPIPGE</sequence>
<feature type="chain" id="PRO_5045653635" description="Ig-like domain-containing protein" evidence="1">
    <location>
        <begin position="24"/>
        <end position="212"/>
    </location>
</feature>
<dbReference type="Proteomes" id="UP001596091">
    <property type="component" value="Unassembled WGS sequence"/>
</dbReference>
<reference evidence="3" key="1">
    <citation type="journal article" date="2019" name="Int. J. Syst. Evol. Microbiol.">
        <title>The Global Catalogue of Microorganisms (GCM) 10K type strain sequencing project: providing services to taxonomists for standard genome sequencing and annotation.</title>
        <authorList>
            <consortium name="The Broad Institute Genomics Platform"/>
            <consortium name="The Broad Institute Genome Sequencing Center for Infectious Disease"/>
            <person name="Wu L."/>
            <person name="Ma J."/>
        </authorList>
    </citation>
    <scope>NUCLEOTIDE SEQUENCE [LARGE SCALE GENOMIC DNA]</scope>
    <source>
        <strain evidence="3">JCM 4087</strain>
    </source>
</reference>
<name>A0ABW1EK52_9BACT</name>
<protein>
    <recommendedName>
        <fullName evidence="4">Ig-like domain-containing protein</fullName>
    </recommendedName>
</protein>
<evidence type="ECO:0008006" key="4">
    <source>
        <dbReference type="Google" id="ProtNLM"/>
    </source>
</evidence>
<evidence type="ECO:0000313" key="2">
    <source>
        <dbReference type="EMBL" id="MFC5864152.1"/>
    </source>
</evidence>
<gene>
    <name evidence="2" type="ORF">ACFPT7_17735</name>
</gene>
<proteinExistence type="predicted"/>
<accession>A0ABW1EK52</accession>
<comment type="caution">
    <text evidence="2">The sequence shown here is derived from an EMBL/GenBank/DDBJ whole genome shotgun (WGS) entry which is preliminary data.</text>
</comment>
<keyword evidence="3" id="KW-1185">Reference proteome</keyword>
<evidence type="ECO:0000313" key="3">
    <source>
        <dbReference type="Proteomes" id="UP001596091"/>
    </source>
</evidence>
<dbReference type="RefSeq" id="WP_263340741.1">
    <property type="nucleotide sequence ID" value="NZ_JAGSYH010000006.1"/>
</dbReference>
<dbReference type="EMBL" id="JBHSPH010000008">
    <property type="protein sequence ID" value="MFC5864152.1"/>
    <property type="molecule type" value="Genomic_DNA"/>
</dbReference>
<keyword evidence="1" id="KW-0732">Signal</keyword>
<feature type="signal peptide" evidence="1">
    <location>
        <begin position="1"/>
        <end position="23"/>
    </location>
</feature>
<evidence type="ECO:0000256" key="1">
    <source>
        <dbReference type="SAM" id="SignalP"/>
    </source>
</evidence>
<organism evidence="2 3">
    <name type="scientific">Acidicapsa dinghuensis</name>
    <dbReference type="NCBI Taxonomy" id="2218256"/>
    <lineage>
        <taxon>Bacteria</taxon>
        <taxon>Pseudomonadati</taxon>
        <taxon>Acidobacteriota</taxon>
        <taxon>Terriglobia</taxon>
        <taxon>Terriglobales</taxon>
        <taxon>Acidobacteriaceae</taxon>
        <taxon>Acidicapsa</taxon>
    </lineage>
</organism>